<feature type="region of interest" description="Disordered" evidence="1">
    <location>
        <begin position="123"/>
        <end position="151"/>
    </location>
</feature>
<accession>A0A2H3JRK3</accession>
<gene>
    <name evidence="2" type="ORF">WOLCODRAFT_154602</name>
</gene>
<name>A0A2H3JRK3_WOLCO</name>
<dbReference type="EMBL" id="KB468157">
    <property type="protein sequence ID" value="PCH44561.1"/>
    <property type="molecule type" value="Genomic_DNA"/>
</dbReference>
<proteinExistence type="predicted"/>
<feature type="compositionally biased region" description="Polar residues" evidence="1">
    <location>
        <begin position="71"/>
        <end position="82"/>
    </location>
</feature>
<organism evidence="2 3">
    <name type="scientific">Wolfiporia cocos (strain MD-104)</name>
    <name type="common">Brown rot fungus</name>
    <dbReference type="NCBI Taxonomy" id="742152"/>
    <lineage>
        <taxon>Eukaryota</taxon>
        <taxon>Fungi</taxon>
        <taxon>Dikarya</taxon>
        <taxon>Basidiomycota</taxon>
        <taxon>Agaricomycotina</taxon>
        <taxon>Agaricomycetes</taxon>
        <taxon>Polyporales</taxon>
        <taxon>Phaeolaceae</taxon>
        <taxon>Wolfiporia</taxon>
    </lineage>
</organism>
<protein>
    <submittedName>
        <fullName evidence="2">Uncharacterized protein</fullName>
    </submittedName>
</protein>
<keyword evidence="3" id="KW-1185">Reference proteome</keyword>
<sequence>MPKAPEYVLNARGEKEYYCACSLYCGNNRVKVHRSTYFDHKKKQKLLQLGYPPETLRPKKRKRIDLRPEENATTNAEASGSGSRVDAGHHLPYDGTSFQEPEQNDNLVSSVINPVDNLLANPESEVVRDSSFKSQSQDEEDLPEASSSMSSAASATVAATKASRPRCYTPNKTIIAKDLYGKDWHKNPGGTLEEFEAHFHTLSEEVLQPYEDVEKELKRQKHAADASGRLRFLLVSVDPDPRIGSP</sequence>
<evidence type="ECO:0000313" key="3">
    <source>
        <dbReference type="Proteomes" id="UP000218811"/>
    </source>
</evidence>
<evidence type="ECO:0000313" key="2">
    <source>
        <dbReference type="EMBL" id="PCH44561.1"/>
    </source>
</evidence>
<feature type="region of interest" description="Disordered" evidence="1">
    <location>
        <begin position="53"/>
        <end position="102"/>
    </location>
</feature>
<reference evidence="2 3" key="1">
    <citation type="journal article" date="2012" name="Science">
        <title>The Paleozoic origin of enzymatic lignin decomposition reconstructed from 31 fungal genomes.</title>
        <authorList>
            <person name="Floudas D."/>
            <person name="Binder M."/>
            <person name="Riley R."/>
            <person name="Barry K."/>
            <person name="Blanchette R.A."/>
            <person name="Henrissat B."/>
            <person name="Martinez A.T."/>
            <person name="Otillar R."/>
            <person name="Spatafora J.W."/>
            <person name="Yadav J.S."/>
            <person name="Aerts A."/>
            <person name="Benoit I."/>
            <person name="Boyd A."/>
            <person name="Carlson A."/>
            <person name="Copeland A."/>
            <person name="Coutinho P.M."/>
            <person name="de Vries R.P."/>
            <person name="Ferreira P."/>
            <person name="Findley K."/>
            <person name="Foster B."/>
            <person name="Gaskell J."/>
            <person name="Glotzer D."/>
            <person name="Gorecki P."/>
            <person name="Heitman J."/>
            <person name="Hesse C."/>
            <person name="Hori C."/>
            <person name="Igarashi K."/>
            <person name="Jurgens J.A."/>
            <person name="Kallen N."/>
            <person name="Kersten P."/>
            <person name="Kohler A."/>
            <person name="Kuees U."/>
            <person name="Kumar T.K.A."/>
            <person name="Kuo A."/>
            <person name="LaButti K."/>
            <person name="Larrondo L.F."/>
            <person name="Lindquist E."/>
            <person name="Ling A."/>
            <person name="Lombard V."/>
            <person name="Lucas S."/>
            <person name="Lundell T."/>
            <person name="Martin R."/>
            <person name="McLaughlin D.J."/>
            <person name="Morgenstern I."/>
            <person name="Morin E."/>
            <person name="Murat C."/>
            <person name="Nagy L.G."/>
            <person name="Nolan M."/>
            <person name="Ohm R.A."/>
            <person name="Patyshakuliyeva A."/>
            <person name="Rokas A."/>
            <person name="Ruiz-Duenas F.J."/>
            <person name="Sabat G."/>
            <person name="Salamov A."/>
            <person name="Samejima M."/>
            <person name="Schmutz J."/>
            <person name="Slot J.C."/>
            <person name="St John F."/>
            <person name="Stenlid J."/>
            <person name="Sun H."/>
            <person name="Sun S."/>
            <person name="Syed K."/>
            <person name="Tsang A."/>
            <person name="Wiebenga A."/>
            <person name="Young D."/>
            <person name="Pisabarro A."/>
            <person name="Eastwood D.C."/>
            <person name="Martin F."/>
            <person name="Cullen D."/>
            <person name="Grigoriev I.V."/>
            <person name="Hibbett D.S."/>
        </authorList>
    </citation>
    <scope>NUCLEOTIDE SEQUENCE [LARGE SCALE GENOMIC DNA]</scope>
    <source>
        <strain evidence="2 3">MD-104</strain>
    </source>
</reference>
<dbReference type="Proteomes" id="UP000218811">
    <property type="component" value="Unassembled WGS sequence"/>
</dbReference>
<evidence type="ECO:0000256" key="1">
    <source>
        <dbReference type="SAM" id="MobiDB-lite"/>
    </source>
</evidence>
<dbReference type="AlphaFoldDB" id="A0A2H3JRK3"/>